<protein>
    <submittedName>
        <fullName evidence="3">Uncharacterized protein</fullName>
    </submittedName>
</protein>
<reference evidence="3" key="3">
    <citation type="submission" date="2025-08" db="UniProtKB">
        <authorList>
            <consortium name="RefSeq"/>
        </authorList>
    </citation>
    <scope>IDENTIFICATION</scope>
    <source>
        <strain evidence="3">CBS 342.82</strain>
    </source>
</reference>
<feature type="compositionally biased region" description="Basic and acidic residues" evidence="1">
    <location>
        <begin position="1"/>
        <end position="10"/>
    </location>
</feature>
<dbReference type="RefSeq" id="XP_033459772.1">
    <property type="nucleotide sequence ID" value="XM_033599686.1"/>
</dbReference>
<evidence type="ECO:0000256" key="1">
    <source>
        <dbReference type="SAM" id="MobiDB-lite"/>
    </source>
</evidence>
<organism evidence="3">
    <name type="scientific">Dissoconium aciculare CBS 342.82</name>
    <dbReference type="NCBI Taxonomy" id="1314786"/>
    <lineage>
        <taxon>Eukaryota</taxon>
        <taxon>Fungi</taxon>
        <taxon>Dikarya</taxon>
        <taxon>Ascomycota</taxon>
        <taxon>Pezizomycotina</taxon>
        <taxon>Dothideomycetes</taxon>
        <taxon>Dothideomycetidae</taxon>
        <taxon>Mycosphaerellales</taxon>
        <taxon>Dissoconiaceae</taxon>
        <taxon>Dissoconium</taxon>
    </lineage>
</organism>
<feature type="compositionally biased region" description="Polar residues" evidence="1">
    <location>
        <begin position="37"/>
        <end position="49"/>
    </location>
</feature>
<reference evidence="3" key="1">
    <citation type="submission" date="2020-01" db="EMBL/GenBank/DDBJ databases">
        <authorList>
            <consortium name="DOE Joint Genome Institute"/>
            <person name="Haridas S."/>
            <person name="Albert R."/>
            <person name="Binder M."/>
            <person name="Bloem J."/>
            <person name="Labutti K."/>
            <person name="Salamov A."/>
            <person name="Andreopoulos B."/>
            <person name="Baker S.E."/>
            <person name="Barry K."/>
            <person name="Bills G."/>
            <person name="Bluhm B.H."/>
            <person name="Cannon C."/>
            <person name="Castanera R."/>
            <person name="Culley D.E."/>
            <person name="Daum C."/>
            <person name="Ezra D."/>
            <person name="Gonzalez J.B."/>
            <person name="Henrissat B."/>
            <person name="Kuo A."/>
            <person name="Liang C."/>
            <person name="Lipzen A."/>
            <person name="Lutzoni F."/>
            <person name="Magnuson J."/>
            <person name="Mondo S."/>
            <person name="Nolan M."/>
            <person name="Ohm R."/>
            <person name="Pangilinan J."/>
            <person name="Park H.-J."/>
            <person name="Ramirez L."/>
            <person name="Alfaro M."/>
            <person name="Sun H."/>
            <person name="Tritt A."/>
            <person name="Yoshinaga Y."/>
            <person name="Zwiers L.-H."/>
            <person name="Turgeon B.G."/>
            <person name="Goodwin S.B."/>
            <person name="Spatafora J.W."/>
            <person name="Crous P.W."/>
            <person name="Grigoriev I.V."/>
        </authorList>
    </citation>
    <scope>NUCLEOTIDE SEQUENCE</scope>
    <source>
        <strain evidence="3">CBS 342.82</strain>
    </source>
</reference>
<feature type="compositionally biased region" description="Basic and acidic residues" evidence="1">
    <location>
        <begin position="23"/>
        <end position="36"/>
    </location>
</feature>
<dbReference type="GeneID" id="54357485"/>
<feature type="region of interest" description="Disordered" evidence="1">
    <location>
        <begin position="1"/>
        <end position="58"/>
    </location>
</feature>
<accession>A0A6J3M3X1</accession>
<evidence type="ECO:0000313" key="2">
    <source>
        <dbReference type="Proteomes" id="UP000504637"/>
    </source>
</evidence>
<gene>
    <name evidence="3" type="ORF">K489DRAFT_215429</name>
</gene>
<name>A0A6J3M3X1_9PEZI</name>
<proteinExistence type="predicted"/>
<feature type="region of interest" description="Disordered" evidence="1">
    <location>
        <begin position="159"/>
        <end position="194"/>
    </location>
</feature>
<reference evidence="3" key="2">
    <citation type="submission" date="2020-04" db="EMBL/GenBank/DDBJ databases">
        <authorList>
            <consortium name="NCBI Genome Project"/>
        </authorList>
    </citation>
    <scope>NUCLEOTIDE SEQUENCE</scope>
    <source>
        <strain evidence="3">CBS 342.82</strain>
    </source>
</reference>
<feature type="compositionally biased region" description="Basic and acidic residues" evidence="1">
    <location>
        <begin position="159"/>
        <end position="179"/>
    </location>
</feature>
<sequence length="194" mass="21793">MTEREREKRNHQIKHSGDSSTMIRERAGAEGKRSREGSPTLQSKNTQHLPSVKAKKKKRPWFLPTRHHPSISIIISSFSRLFSFFVALPPIDLPFPRDVSQQDFPRAGRDARGGNAPRVRFPILYFSAPLFIPVRRGKPRGSPPPPLARPRFNLVRSWGGEERRGGAENEKCVPREGRGSRGGGGYFLSVGETS</sequence>
<keyword evidence="2" id="KW-1185">Reference proteome</keyword>
<dbReference type="Proteomes" id="UP000504637">
    <property type="component" value="Unplaced"/>
</dbReference>
<dbReference type="AlphaFoldDB" id="A0A6J3M3X1"/>
<evidence type="ECO:0000313" key="3">
    <source>
        <dbReference type="RefSeq" id="XP_033459772.1"/>
    </source>
</evidence>